<dbReference type="GeneID" id="119724476"/>
<dbReference type="InterPro" id="IPR051771">
    <property type="entry name" value="FAM167_domain"/>
</dbReference>
<accession>A0A913ZK51</accession>
<dbReference type="AlphaFoldDB" id="A0A913ZK51"/>
<dbReference type="RefSeq" id="XP_038051465.1">
    <property type="nucleotide sequence ID" value="XM_038195537.1"/>
</dbReference>
<dbReference type="InterPro" id="IPR024280">
    <property type="entry name" value="FAM167"/>
</dbReference>
<dbReference type="Pfam" id="PF11652">
    <property type="entry name" value="FAM167"/>
    <property type="match status" value="1"/>
</dbReference>
<evidence type="ECO:0000313" key="2">
    <source>
        <dbReference type="EnsemblMetazoa" id="XP_038051465.1"/>
    </source>
</evidence>
<dbReference type="OMA" id="WTDATHG"/>
<keyword evidence="3" id="KW-1185">Reference proteome</keyword>
<organism evidence="2 3">
    <name type="scientific">Patiria miniata</name>
    <name type="common">Bat star</name>
    <name type="synonym">Asterina miniata</name>
    <dbReference type="NCBI Taxonomy" id="46514"/>
    <lineage>
        <taxon>Eukaryota</taxon>
        <taxon>Metazoa</taxon>
        <taxon>Echinodermata</taxon>
        <taxon>Eleutherozoa</taxon>
        <taxon>Asterozoa</taxon>
        <taxon>Asteroidea</taxon>
        <taxon>Valvatacea</taxon>
        <taxon>Valvatida</taxon>
        <taxon>Asterinidae</taxon>
        <taxon>Patiria</taxon>
    </lineage>
</organism>
<reference evidence="2" key="1">
    <citation type="submission" date="2022-11" db="UniProtKB">
        <authorList>
            <consortium name="EnsemblMetazoa"/>
        </authorList>
    </citation>
    <scope>IDENTIFICATION</scope>
</reference>
<evidence type="ECO:0000313" key="3">
    <source>
        <dbReference type="Proteomes" id="UP000887568"/>
    </source>
</evidence>
<dbReference type="OrthoDB" id="5965452at2759"/>
<dbReference type="PANTHER" id="PTHR32289">
    <property type="entry name" value="PROTEIN FAM167A"/>
    <property type="match status" value="1"/>
</dbReference>
<dbReference type="EnsemblMetazoa" id="XM_038195537.1">
    <property type="protein sequence ID" value="XP_038051465.1"/>
    <property type="gene ID" value="LOC119724476"/>
</dbReference>
<comment type="similarity">
    <text evidence="1">Belongs to the FAM167 (SEC) family.</text>
</comment>
<protein>
    <submittedName>
        <fullName evidence="2">Uncharacterized protein</fullName>
    </submittedName>
</protein>
<sequence>MGSSELLLHNRKSSMPKFRESCELQTIHEDEESLTELDKLKSVTTRLHLTTTRPSIVEWKATLEKPPFLQNGDCAGDSDDGLRRCLECCEKTDAERKEALQRSIDWIKDELAAMKSQDHVLAMQLMRLRSEIQQLRLQRSISAHKELIEDAAYSMEEEIEQKTGLCDTPVIGVFLPGLDNPLKDFGVTRMNLNARRFSLR</sequence>
<dbReference type="PANTHER" id="PTHR32289:SF1">
    <property type="entry name" value="PROTEIN FAM167A-LIKE"/>
    <property type="match status" value="1"/>
</dbReference>
<dbReference type="Proteomes" id="UP000887568">
    <property type="component" value="Unplaced"/>
</dbReference>
<evidence type="ECO:0000256" key="1">
    <source>
        <dbReference type="ARBA" id="ARBA00005489"/>
    </source>
</evidence>
<name>A0A913ZK51_PATMI</name>
<proteinExistence type="inferred from homology"/>